<feature type="compositionally biased region" description="Basic and acidic residues" evidence="1">
    <location>
        <begin position="104"/>
        <end position="127"/>
    </location>
</feature>
<protein>
    <submittedName>
        <fullName evidence="2">Uncharacterized protein</fullName>
    </submittedName>
</protein>
<feature type="region of interest" description="Disordered" evidence="1">
    <location>
        <begin position="1"/>
        <end position="40"/>
    </location>
</feature>
<feature type="compositionally biased region" description="Polar residues" evidence="1">
    <location>
        <begin position="91"/>
        <end position="101"/>
    </location>
</feature>
<organism evidence="2 3">
    <name type="scientific">Microlunatus ginsengisoli</name>
    <dbReference type="NCBI Taxonomy" id="363863"/>
    <lineage>
        <taxon>Bacteria</taxon>
        <taxon>Bacillati</taxon>
        <taxon>Actinomycetota</taxon>
        <taxon>Actinomycetes</taxon>
        <taxon>Propionibacteriales</taxon>
        <taxon>Propionibacteriaceae</taxon>
        <taxon>Microlunatus</taxon>
    </lineage>
</organism>
<feature type="region of interest" description="Disordered" evidence="1">
    <location>
        <begin position="91"/>
        <end position="127"/>
    </location>
</feature>
<comment type="caution">
    <text evidence="2">The sequence shown here is derived from an EMBL/GenBank/DDBJ whole genome shotgun (WGS) entry which is preliminary data.</text>
</comment>
<accession>A0ABP7AL91</accession>
<proteinExistence type="predicted"/>
<evidence type="ECO:0000313" key="3">
    <source>
        <dbReference type="Proteomes" id="UP001501490"/>
    </source>
</evidence>
<gene>
    <name evidence="2" type="ORF">GCM10022236_41450</name>
</gene>
<sequence>MSEQQREPAGSPAGGQFASQSMSESHLDLDTGKGYDGSFFAAPPMDSALEVYNYFEEHPPPDTTVFKLRRLVNEYQVELADHRWNADLSTALDTWDQQNPAPSERGRNREREQNEHKLQRDAAERSVVEEMRADPRYQSYKMTPYSARVACKVIARLRAGSRLSRDEQDRLSQWITQTRSVEVPGKHASADELMRTWHLDRFADEILDPEFDQRQMIELLEKIAKDVDRQGYRISEVQNDVLNLR</sequence>
<evidence type="ECO:0000313" key="2">
    <source>
        <dbReference type="EMBL" id="GAA3634569.1"/>
    </source>
</evidence>
<reference evidence="3" key="1">
    <citation type="journal article" date="2019" name="Int. J. Syst. Evol. Microbiol.">
        <title>The Global Catalogue of Microorganisms (GCM) 10K type strain sequencing project: providing services to taxonomists for standard genome sequencing and annotation.</title>
        <authorList>
            <consortium name="The Broad Institute Genomics Platform"/>
            <consortium name="The Broad Institute Genome Sequencing Center for Infectious Disease"/>
            <person name="Wu L."/>
            <person name="Ma J."/>
        </authorList>
    </citation>
    <scope>NUCLEOTIDE SEQUENCE [LARGE SCALE GENOMIC DNA]</scope>
    <source>
        <strain evidence="3">JCM 16929</strain>
    </source>
</reference>
<keyword evidence="3" id="KW-1185">Reference proteome</keyword>
<dbReference type="RefSeq" id="WP_344808174.1">
    <property type="nucleotide sequence ID" value="NZ_BAABAB010000036.1"/>
</dbReference>
<name>A0ABP7AL91_9ACTN</name>
<dbReference type="EMBL" id="BAABAB010000036">
    <property type="protein sequence ID" value="GAA3634569.1"/>
    <property type="molecule type" value="Genomic_DNA"/>
</dbReference>
<dbReference type="Proteomes" id="UP001501490">
    <property type="component" value="Unassembled WGS sequence"/>
</dbReference>
<evidence type="ECO:0000256" key="1">
    <source>
        <dbReference type="SAM" id="MobiDB-lite"/>
    </source>
</evidence>